<sequence>MDAVLSAVTPSVSYSNAEDDPVNLRQDPWELVSWAVDAGTEIPAQLWFVMGDELTDGGVAKRDLHVLFMQRINNRQVEVQVSEDEVGVNDSDRPVFLLSWGINYDEIRRWLSICDKEHSQCQLEEPAIFPGLLVIDCHELKIVPPTQGCKYVALSYVWGASYTSAQESKHAISGTDLTHAHLPRTIRDSVTVTLQLGLRYLWVDRYCIDQTDVTLKHDLIANMDSIFHNAYLTIIAATGVDAYSGIPGVSYIARRMEFNGTANYLRGESRTLTNGMPIFTNTIRLRPDSEVALSVWSTRGWTYQEALLSRRRLIFTDTYTTFQCSSDSYRENLGVIEDQPASASGVFRQISSGHGIFSSINEYAVRELSFPTDSLSAFLGILRLYEKLDNTPVTHMWGLPLVCPDLGANQAEDVAWRKRLWAKSLLWLSPPKGLQRVDSLPSWSWSGWRGWKYDGEVEGERSMDKWRRPVGPYNVAERPDIGEGREFDETRFPRGHLIDVDTEIKWSGKILSVMDYNDALRLAPGAHGELEPVLYFTAWTTEINPRDDNIAVEPESLREYPDGSLVALVIAWGEEWSPGFCLLLGRNGHDSFSRLGTITHSWKDTIRRRWRDPWGWEKEKITQCGLEQLQIADRVFSKRRIAVQ</sequence>
<evidence type="ECO:0000259" key="1">
    <source>
        <dbReference type="Pfam" id="PF06985"/>
    </source>
</evidence>
<dbReference type="PANTHER" id="PTHR33112">
    <property type="entry name" value="DOMAIN PROTEIN, PUTATIVE-RELATED"/>
    <property type="match status" value="1"/>
</dbReference>
<evidence type="ECO:0000313" key="2">
    <source>
        <dbReference type="EMBL" id="KAK9777052.1"/>
    </source>
</evidence>
<dbReference type="Pfam" id="PF06985">
    <property type="entry name" value="HET"/>
    <property type="match status" value="1"/>
</dbReference>
<evidence type="ECO:0000313" key="3">
    <source>
        <dbReference type="Proteomes" id="UP001465668"/>
    </source>
</evidence>
<name>A0ABR2XTN0_9PEZI</name>
<dbReference type="PANTHER" id="PTHR33112:SF1">
    <property type="entry name" value="HETEROKARYON INCOMPATIBILITY DOMAIN-CONTAINING PROTEIN"/>
    <property type="match status" value="1"/>
</dbReference>
<gene>
    <name evidence="2" type="ORF">SCAR479_06120</name>
</gene>
<comment type="caution">
    <text evidence="2">The sequence shown here is derived from an EMBL/GenBank/DDBJ whole genome shotgun (WGS) entry which is preliminary data.</text>
</comment>
<organism evidence="2 3">
    <name type="scientific">Seiridium cardinale</name>
    <dbReference type="NCBI Taxonomy" id="138064"/>
    <lineage>
        <taxon>Eukaryota</taxon>
        <taxon>Fungi</taxon>
        <taxon>Dikarya</taxon>
        <taxon>Ascomycota</taxon>
        <taxon>Pezizomycotina</taxon>
        <taxon>Sordariomycetes</taxon>
        <taxon>Xylariomycetidae</taxon>
        <taxon>Amphisphaeriales</taxon>
        <taxon>Sporocadaceae</taxon>
        <taxon>Seiridium</taxon>
    </lineage>
</organism>
<feature type="domain" description="Heterokaryon incompatibility" evidence="1">
    <location>
        <begin position="151"/>
        <end position="305"/>
    </location>
</feature>
<accession>A0ABR2XTN0</accession>
<protein>
    <submittedName>
        <fullName evidence="2">Heterokaryon incompatibility domain-containing protein</fullName>
    </submittedName>
</protein>
<keyword evidence="3" id="KW-1185">Reference proteome</keyword>
<dbReference type="InterPro" id="IPR010730">
    <property type="entry name" value="HET"/>
</dbReference>
<reference evidence="2 3" key="1">
    <citation type="submission" date="2024-02" db="EMBL/GenBank/DDBJ databases">
        <title>First draft genome assembly of two strains of Seiridium cardinale.</title>
        <authorList>
            <person name="Emiliani G."/>
            <person name="Scali E."/>
        </authorList>
    </citation>
    <scope>NUCLEOTIDE SEQUENCE [LARGE SCALE GENOMIC DNA]</scope>
    <source>
        <strain evidence="2 3">BM-138-000479</strain>
    </source>
</reference>
<proteinExistence type="predicted"/>
<dbReference type="Proteomes" id="UP001465668">
    <property type="component" value="Unassembled WGS sequence"/>
</dbReference>
<dbReference type="EMBL" id="JARVKM010000023">
    <property type="protein sequence ID" value="KAK9777052.1"/>
    <property type="molecule type" value="Genomic_DNA"/>
</dbReference>